<name>A0ABV3XQQ9_9RHOB</name>
<gene>
    <name evidence="9" type="ORF">Ga0609869_000892</name>
</gene>
<feature type="transmembrane region" description="Helical" evidence="8">
    <location>
        <begin position="12"/>
        <end position="33"/>
    </location>
</feature>
<keyword evidence="5 8" id="KW-1133">Transmembrane helix</keyword>
<accession>A0ABV3XQQ9</accession>
<dbReference type="EMBL" id="JBEHHI010000001">
    <property type="protein sequence ID" value="MEX5727539.1"/>
    <property type="molecule type" value="Genomic_DNA"/>
</dbReference>
<evidence type="ECO:0000313" key="10">
    <source>
        <dbReference type="Proteomes" id="UP001560019"/>
    </source>
</evidence>
<evidence type="ECO:0000256" key="6">
    <source>
        <dbReference type="ARBA" id="ARBA00023136"/>
    </source>
</evidence>
<proteinExistence type="inferred from homology"/>
<feature type="transmembrane region" description="Helical" evidence="8">
    <location>
        <begin position="176"/>
        <end position="196"/>
    </location>
</feature>
<feature type="transmembrane region" description="Helical" evidence="8">
    <location>
        <begin position="143"/>
        <end position="164"/>
    </location>
</feature>
<dbReference type="InterPro" id="IPR018584">
    <property type="entry name" value="GT87"/>
</dbReference>
<evidence type="ECO:0000256" key="3">
    <source>
        <dbReference type="ARBA" id="ARBA00022679"/>
    </source>
</evidence>
<feature type="transmembrane region" description="Helical" evidence="8">
    <location>
        <begin position="203"/>
        <end position="222"/>
    </location>
</feature>
<evidence type="ECO:0000256" key="8">
    <source>
        <dbReference type="SAM" id="Phobius"/>
    </source>
</evidence>
<sequence>MAFVTRDRVRLFPRIILFGYLLAACLTIGFWFAQPLSGVSHPGGDFIAFYAAGKLAAAGQATAAYDMAYLRETYMGVLPGVDGYIGWYYPPSYFLPFHFLSGLPYFGALALWLGATAAAFVVAVRPLIRSAREAWVVAAAPPLFYNMFDGQNGFLTAALMVWLYRALPARPVAAGVALGLLAVKPHLALLFPVLLIAWRQWRALAAAAATVAATTLVSAGLYGPEPWVVFFTENLNGLSRLHLDAQVFQITRISSPLSFALSLGWNATAARALQIGFAAAVVAVLVLLVRRGADRRLVFAVTAVAAVPVAPHNFLYDWVILVLPMLILWRAVEASGLRRFEMPVILVVYAAALPLGSLPRHWPVSFGFPILLAFLAVLVRRAWCDANAGAGQAVSVASQRAASSVVPTNSHVMTGKS</sequence>
<evidence type="ECO:0000256" key="2">
    <source>
        <dbReference type="ARBA" id="ARBA00022475"/>
    </source>
</evidence>
<keyword evidence="6 8" id="KW-0472">Membrane</keyword>
<dbReference type="Proteomes" id="UP001560019">
    <property type="component" value="Unassembled WGS sequence"/>
</dbReference>
<protein>
    <submittedName>
        <fullName evidence="9">Arabinofuranan 3-O-arabinosyltransferase</fullName>
    </submittedName>
</protein>
<comment type="similarity">
    <text evidence="7">Belongs to the glycosyltransferase 87 family.</text>
</comment>
<dbReference type="Pfam" id="PF09594">
    <property type="entry name" value="GT87"/>
    <property type="match status" value="1"/>
</dbReference>
<keyword evidence="4 8" id="KW-0812">Transmembrane</keyword>
<comment type="subcellular location">
    <subcellularLocation>
        <location evidence="1">Cell membrane</location>
        <topology evidence="1">Multi-pass membrane protein</topology>
    </subcellularLocation>
</comment>
<evidence type="ECO:0000256" key="7">
    <source>
        <dbReference type="ARBA" id="ARBA00024033"/>
    </source>
</evidence>
<evidence type="ECO:0000256" key="1">
    <source>
        <dbReference type="ARBA" id="ARBA00004651"/>
    </source>
</evidence>
<keyword evidence="3" id="KW-0808">Transferase</keyword>
<feature type="transmembrane region" description="Helical" evidence="8">
    <location>
        <begin position="103"/>
        <end position="123"/>
    </location>
</feature>
<evidence type="ECO:0000313" key="9">
    <source>
        <dbReference type="EMBL" id="MEX5727539.1"/>
    </source>
</evidence>
<feature type="transmembrane region" description="Helical" evidence="8">
    <location>
        <begin position="269"/>
        <end position="289"/>
    </location>
</feature>
<evidence type="ECO:0000256" key="4">
    <source>
        <dbReference type="ARBA" id="ARBA00022692"/>
    </source>
</evidence>
<keyword evidence="10" id="KW-1185">Reference proteome</keyword>
<dbReference type="PROSITE" id="PS51257">
    <property type="entry name" value="PROKAR_LIPOPROTEIN"/>
    <property type="match status" value="1"/>
</dbReference>
<reference evidence="9 10" key="1">
    <citation type="submission" date="2024-06" db="EMBL/GenBank/DDBJ databases">
        <title>Genome of Rhodovulum iodosum, a marine photoferrotroph.</title>
        <authorList>
            <person name="Bianchini G."/>
            <person name="Nikeleit V."/>
            <person name="Kappler A."/>
            <person name="Bryce C."/>
            <person name="Sanchez-Baracaldo P."/>
        </authorList>
    </citation>
    <scope>NUCLEOTIDE SEQUENCE [LARGE SCALE GENOMIC DNA]</scope>
    <source>
        <strain evidence="9 10">UT/N1</strain>
    </source>
</reference>
<keyword evidence="2" id="KW-1003">Cell membrane</keyword>
<evidence type="ECO:0000256" key="5">
    <source>
        <dbReference type="ARBA" id="ARBA00022989"/>
    </source>
</evidence>
<feature type="transmembrane region" description="Helical" evidence="8">
    <location>
        <begin position="362"/>
        <end position="379"/>
    </location>
</feature>
<feature type="transmembrane region" description="Helical" evidence="8">
    <location>
        <begin position="296"/>
        <end position="312"/>
    </location>
</feature>
<comment type="caution">
    <text evidence="9">The sequence shown here is derived from an EMBL/GenBank/DDBJ whole genome shotgun (WGS) entry which is preliminary data.</text>
</comment>
<organism evidence="9 10">
    <name type="scientific">Rhodovulum iodosum</name>
    <dbReference type="NCBI Taxonomy" id="68291"/>
    <lineage>
        <taxon>Bacteria</taxon>
        <taxon>Pseudomonadati</taxon>
        <taxon>Pseudomonadota</taxon>
        <taxon>Alphaproteobacteria</taxon>
        <taxon>Rhodobacterales</taxon>
        <taxon>Paracoccaceae</taxon>
        <taxon>Rhodovulum</taxon>
    </lineage>
</organism>